<accession>A0A8S1KP32</accession>
<comment type="caution">
    <text evidence="3">The sequence shown here is derived from an EMBL/GenBank/DDBJ whole genome shotgun (WGS) entry which is preliminary data.</text>
</comment>
<evidence type="ECO:0000313" key="4">
    <source>
        <dbReference type="Proteomes" id="UP000692954"/>
    </source>
</evidence>
<feature type="region of interest" description="Disordered" evidence="2">
    <location>
        <begin position="1"/>
        <end position="42"/>
    </location>
</feature>
<evidence type="ECO:0000256" key="1">
    <source>
        <dbReference type="SAM" id="Coils"/>
    </source>
</evidence>
<dbReference type="AlphaFoldDB" id="A0A8S1KP32"/>
<evidence type="ECO:0000313" key="3">
    <source>
        <dbReference type="EMBL" id="CAD8055525.1"/>
    </source>
</evidence>
<keyword evidence="1" id="KW-0175">Coiled coil</keyword>
<name>A0A8S1KP32_9CILI</name>
<sequence length="202" mass="24031">MYDFSRMQKLVDRMQKLQPPKPPPDTRFLPEELKKDKVVEDPRNIEKKAKRQLLIKNTKASGGLKPVEDERLLLIQKENYLKKKQRELEMEQVKKELAEQKKQEKQKLEIETQRALQVVKGKKEISQIEREEKIKKHIDSEFIKRKQKVNNSIQMSSIDASYVSQNQNLNNSLIKKQILDYHTLPKEQYNRIYRQPAVSPPK</sequence>
<feature type="coiled-coil region" evidence="1">
    <location>
        <begin position="81"/>
        <end position="118"/>
    </location>
</feature>
<dbReference type="Proteomes" id="UP000692954">
    <property type="component" value="Unassembled WGS sequence"/>
</dbReference>
<keyword evidence="4" id="KW-1185">Reference proteome</keyword>
<reference evidence="3" key="1">
    <citation type="submission" date="2021-01" db="EMBL/GenBank/DDBJ databases">
        <authorList>
            <consortium name="Genoscope - CEA"/>
            <person name="William W."/>
        </authorList>
    </citation>
    <scope>NUCLEOTIDE SEQUENCE</scope>
</reference>
<dbReference type="EMBL" id="CAJJDN010000009">
    <property type="protein sequence ID" value="CAD8055525.1"/>
    <property type="molecule type" value="Genomic_DNA"/>
</dbReference>
<evidence type="ECO:0000256" key="2">
    <source>
        <dbReference type="SAM" id="MobiDB-lite"/>
    </source>
</evidence>
<feature type="compositionally biased region" description="Basic and acidic residues" evidence="2">
    <location>
        <begin position="28"/>
        <end position="42"/>
    </location>
</feature>
<gene>
    <name evidence="3" type="ORF">PSON_ATCC_30995.1.T0090287</name>
</gene>
<organism evidence="3 4">
    <name type="scientific">Paramecium sonneborni</name>
    <dbReference type="NCBI Taxonomy" id="65129"/>
    <lineage>
        <taxon>Eukaryota</taxon>
        <taxon>Sar</taxon>
        <taxon>Alveolata</taxon>
        <taxon>Ciliophora</taxon>
        <taxon>Intramacronucleata</taxon>
        <taxon>Oligohymenophorea</taxon>
        <taxon>Peniculida</taxon>
        <taxon>Parameciidae</taxon>
        <taxon>Paramecium</taxon>
    </lineage>
</organism>
<proteinExistence type="predicted"/>
<dbReference type="OrthoDB" id="304296at2759"/>
<protein>
    <submittedName>
        <fullName evidence="3">Uncharacterized protein</fullName>
    </submittedName>
</protein>